<dbReference type="Proteomes" id="UP000440578">
    <property type="component" value="Unassembled WGS sequence"/>
</dbReference>
<dbReference type="PANTHER" id="PTHR34561:SF1">
    <property type="entry name" value="NADH DEHYDROGENASE [UBIQUINONE] 1 ALPHA SUBCOMPLEX ASSEMBLY FACTOR 8"/>
    <property type="match status" value="1"/>
</dbReference>
<dbReference type="InterPro" id="IPR034595">
    <property type="entry name" value="NDUFAF8"/>
</dbReference>
<reference evidence="1 2" key="1">
    <citation type="submission" date="2019-07" db="EMBL/GenBank/DDBJ databases">
        <title>Draft genome assembly of a fouling barnacle, Amphibalanus amphitrite (Darwin, 1854): The first reference genome for Thecostraca.</title>
        <authorList>
            <person name="Kim W."/>
        </authorList>
    </citation>
    <scope>NUCLEOTIDE SEQUENCE [LARGE SCALE GENOMIC DNA]</scope>
    <source>
        <strain evidence="1">SNU_AA5</strain>
        <tissue evidence="1">Soma without cirri and trophi</tissue>
    </source>
</reference>
<evidence type="ECO:0000313" key="1">
    <source>
        <dbReference type="EMBL" id="KAF0311761.1"/>
    </source>
</evidence>
<name>A0A6A4XBG2_AMPAM</name>
<dbReference type="GO" id="GO:0032981">
    <property type="term" value="P:mitochondrial respiratory chain complex I assembly"/>
    <property type="evidence" value="ECO:0007669"/>
    <property type="project" value="InterPro"/>
</dbReference>
<gene>
    <name evidence="1" type="primary">Ndufaf8</name>
    <name evidence="1" type="ORF">FJT64_017467</name>
</gene>
<dbReference type="PROSITE" id="PS51808">
    <property type="entry name" value="CHCH"/>
    <property type="match status" value="1"/>
</dbReference>
<keyword evidence="2" id="KW-1185">Reference proteome</keyword>
<keyword evidence="1" id="KW-0830">Ubiquinone</keyword>
<accession>A0A6A4XBG2</accession>
<proteinExistence type="predicted"/>
<comment type="caution">
    <text evidence="1">The sequence shown here is derived from an EMBL/GenBank/DDBJ whole genome shotgun (WGS) entry which is preliminary data.</text>
</comment>
<dbReference type="AlphaFoldDB" id="A0A6A4XBG2"/>
<dbReference type="PANTHER" id="PTHR34561">
    <property type="entry name" value="NADH DEHYDROGENASE [UBIQUINONE] 1 ALPHA SUBCOMPLEX ASSEMBLY FACTOR 8"/>
    <property type="match status" value="1"/>
</dbReference>
<protein>
    <submittedName>
        <fullName evidence="1">NADH dehydrogenase [ubiquinone] 1 alpha subcomplex assembly factor 8</fullName>
    </submittedName>
</protein>
<dbReference type="GO" id="GO:0005739">
    <property type="term" value="C:mitochondrion"/>
    <property type="evidence" value="ECO:0007669"/>
    <property type="project" value="InterPro"/>
</dbReference>
<organism evidence="1 2">
    <name type="scientific">Amphibalanus amphitrite</name>
    <name type="common">Striped barnacle</name>
    <name type="synonym">Balanus amphitrite</name>
    <dbReference type="NCBI Taxonomy" id="1232801"/>
    <lineage>
        <taxon>Eukaryota</taxon>
        <taxon>Metazoa</taxon>
        <taxon>Ecdysozoa</taxon>
        <taxon>Arthropoda</taxon>
        <taxon>Crustacea</taxon>
        <taxon>Multicrustacea</taxon>
        <taxon>Cirripedia</taxon>
        <taxon>Thoracica</taxon>
        <taxon>Thoracicalcarea</taxon>
        <taxon>Balanomorpha</taxon>
        <taxon>Balanoidea</taxon>
        <taxon>Balanidae</taxon>
        <taxon>Amphibalaninae</taxon>
        <taxon>Amphibalanus</taxon>
    </lineage>
</organism>
<dbReference type="EMBL" id="VIIS01000218">
    <property type="protein sequence ID" value="KAF0311761.1"/>
    <property type="molecule type" value="Genomic_DNA"/>
</dbReference>
<sequence length="66" mass="7356">MESLTRARARLRAYPRLLAACSTEGAAYARCVALKEGEAGKGECEKEFVVFRRCVQDAAKRLGTRY</sequence>
<evidence type="ECO:0000313" key="2">
    <source>
        <dbReference type="Proteomes" id="UP000440578"/>
    </source>
</evidence>